<dbReference type="NCBIfam" id="TIGR00726">
    <property type="entry name" value="peptidoglycan editing factor PgeF"/>
    <property type="match status" value="1"/>
</dbReference>
<name>G2I113_KOMMN</name>
<dbReference type="eggNOG" id="COG1496">
    <property type="taxonomic scope" value="Bacteria"/>
</dbReference>
<organism evidence="11 12">
    <name type="scientific">Komagataeibacter medellinensis (strain NBRC 3288 / BCRC 11682 / LMG 1693 / Kondo 51)</name>
    <name type="common">Gluconacetobacter medellinensis</name>
    <dbReference type="NCBI Taxonomy" id="634177"/>
    <lineage>
        <taxon>Bacteria</taxon>
        <taxon>Pseudomonadati</taxon>
        <taxon>Pseudomonadota</taxon>
        <taxon>Alphaproteobacteria</taxon>
        <taxon>Acetobacterales</taxon>
        <taxon>Acetobacteraceae</taxon>
        <taxon>Komagataeibacter</taxon>
    </lineage>
</organism>
<evidence type="ECO:0000256" key="4">
    <source>
        <dbReference type="ARBA" id="ARBA00022723"/>
    </source>
</evidence>
<dbReference type="GO" id="GO:0005507">
    <property type="term" value="F:copper ion binding"/>
    <property type="evidence" value="ECO:0007669"/>
    <property type="project" value="TreeGrafter"/>
</dbReference>
<keyword evidence="3" id="KW-0808">Transferase</keyword>
<dbReference type="PATRIC" id="fig|634177.7.peg.2497"/>
<dbReference type="Proteomes" id="UP000009044">
    <property type="component" value="Chromosome"/>
</dbReference>
<protein>
    <recommendedName>
        <fullName evidence="10">Purine nucleoside phosphorylase</fullName>
    </recommendedName>
</protein>
<dbReference type="AlphaFoldDB" id="G2I113"/>
<reference evidence="12" key="1">
    <citation type="journal article" date="2011" name="J. Bacteriol.">
        <title>Complete genome sequence of NBRC 3288, a unique cellulose-nonproducing strain of Gluconacetobacter xylinus isolated from vinegar.</title>
        <authorList>
            <person name="Ogino H."/>
            <person name="Azuma Y."/>
            <person name="Hosoyama A."/>
            <person name="Nakazawa H."/>
            <person name="Matsutani M."/>
            <person name="Hasegawa A."/>
            <person name="Otsuyama K."/>
            <person name="Matsushita K."/>
            <person name="Fujita N."/>
            <person name="Shirai M."/>
        </authorList>
    </citation>
    <scope>NUCLEOTIDE SEQUENCE [LARGE SCALE GENOMIC DNA]</scope>
    <source>
        <strain evidence="12">NBRC 3288 / BCRC 11682 / LMG 1693</strain>
    </source>
</reference>
<dbReference type="EMBL" id="AP012159">
    <property type="protein sequence ID" value="BAK84621.1"/>
    <property type="molecule type" value="Genomic_DNA"/>
</dbReference>
<dbReference type="Gene3D" id="3.60.140.10">
    <property type="entry name" value="CNF1/YfiH-like putative cysteine hydrolases"/>
    <property type="match status" value="1"/>
</dbReference>
<evidence type="ECO:0000313" key="11">
    <source>
        <dbReference type="EMBL" id="BAK84621.1"/>
    </source>
</evidence>
<dbReference type="CDD" id="cd16833">
    <property type="entry name" value="YfiH"/>
    <property type="match status" value="1"/>
</dbReference>
<dbReference type="HOGENOM" id="CLU_065784_2_0_5"/>
<evidence type="ECO:0000256" key="9">
    <source>
        <dbReference type="ARBA" id="ARBA00049893"/>
    </source>
</evidence>
<evidence type="ECO:0000256" key="1">
    <source>
        <dbReference type="ARBA" id="ARBA00000553"/>
    </source>
</evidence>
<evidence type="ECO:0000256" key="7">
    <source>
        <dbReference type="ARBA" id="ARBA00047989"/>
    </source>
</evidence>
<evidence type="ECO:0000256" key="6">
    <source>
        <dbReference type="ARBA" id="ARBA00022833"/>
    </source>
</evidence>
<evidence type="ECO:0000256" key="5">
    <source>
        <dbReference type="ARBA" id="ARBA00022801"/>
    </source>
</evidence>
<accession>G2I113</accession>
<dbReference type="KEGG" id="gxy:GLX_22090"/>
<dbReference type="PANTHER" id="PTHR30616">
    <property type="entry name" value="UNCHARACTERIZED PROTEIN YFIH"/>
    <property type="match status" value="1"/>
</dbReference>
<comment type="catalytic activity">
    <reaction evidence="8">
        <text>adenosine + phosphate = alpha-D-ribose 1-phosphate + adenine</text>
        <dbReference type="Rhea" id="RHEA:27642"/>
        <dbReference type="ChEBI" id="CHEBI:16335"/>
        <dbReference type="ChEBI" id="CHEBI:16708"/>
        <dbReference type="ChEBI" id="CHEBI:43474"/>
        <dbReference type="ChEBI" id="CHEBI:57720"/>
        <dbReference type="EC" id="2.4.2.1"/>
    </reaction>
    <physiologicalReaction direction="left-to-right" evidence="8">
        <dbReference type="Rhea" id="RHEA:27643"/>
    </physiologicalReaction>
</comment>
<dbReference type="GO" id="GO:0017061">
    <property type="term" value="F:S-methyl-5-thioadenosine phosphorylase activity"/>
    <property type="evidence" value="ECO:0007669"/>
    <property type="project" value="UniProtKB-EC"/>
</dbReference>
<dbReference type="InterPro" id="IPR011324">
    <property type="entry name" value="Cytotoxic_necrot_fac-like_cat"/>
</dbReference>
<dbReference type="Pfam" id="PF02578">
    <property type="entry name" value="Cu-oxidase_4"/>
    <property type="match status" value="1"/>
</dbReference>
<comment type="catalytic activity">
    <reaction evidence="7">
        <text>adenosine + H2O + H(+) = inosine + NH4(+)</text>
        <dbReference type="Rhea" id="RHEA:24408"/>
        <dbReference type="ChEBI" id="CHEBI:15377"/>
        <dbReference type="ChEBI" id="CHEBI:15378"/>
        <dbReference type="ChEBI" id="CHEBI:16335"/>
        <dbReference type="ChEBI" id="CHEBI:17596"/>
        <dbReference type="ChEBI" id="CHEBI:28938"/>
        <dbReference type="EC" id="3.5.4.4"/>
    </reaction>
    <physiologicalReaction direction="left-to-right" evidence="7">
        <dbReference type="Rhea" id="RHEA:24409"/>
    </physiologicalReaction>
</comment>
<comment type="catalytic activity">
    <reaction evidence="9">
        <text>S-methyl-5'-thioadenosine + phosphate = 5-(methylsulfanyl)-alpha-D-ribose 1-phosphate + adenine</text>
        <dbReference type="Rhea" id="RHEA:11852"/>
        <dbReference type="ChEBI" id="CHEBI:16708"/>
        <dbReference type="ChEBI" id="CHEBI:17509"/>
        <dbReference type="ChEBI" id="CHEBI:43474"/>
        <dbReference type="ChEBI" id="CHEBI:58533"/>
        <dbReference type="EC" id="2.4.2.28"/>
    </reaction>
    <physiologicalReaction direction="left-to-right" evidence="9">
        <dbReference type="Rhea" id="RHEA:11853"/>
    </physiologicalReaction>
</comment>
<comment type="catalytic activity">
    <reaction evidence="1">
        <text>inosine + phosphate = alpha-D-ribose 1-phosphate + hypoxanthine</text>
        <dbReference type="Rhea" id="RHEA:27646"/>
        <dbReference type="ChEBI" id="CHEBI:17368"/>
        <dbReference type="ChEBI" id="CHEBI:17596"/>
        <dbReference type="ChEBI" id="CHEBI:43474"/>
        <dbReference type="ChEBI" id="CHEBI:57720"/>
        <dbReference type="EC" id="2.4.2.1"/>
    </reaction>
    <physiologicalReaction direction="left-to-right" evidence="1">
        <dbReference type="Rhea" id="RHEA:27647"/>
    </physiologicalReaction>
</comment>
<dbReference type="InterPro" id="IPR003730">
    <property type="entry name" value="Cu_polyphenol_OxRdtase"/>
</dbReference>
<comment type="similarity">
    <text evidence="2 10">Belongs to the purine nucleoside phosphorylase YfiH/LACC1 family.</text>
</comment>
<keyword evidence="6" id="KW-0862">Zinc</keyword>
<dbReference type="STRING" id="634177.GLX_22090"/>
<proteinExistence type="inferred from homology"/>
<evidence type="ECO:0000256" key="10">
    <source>
        <dbReference type="RuleBase" id="RU361274"/>
    </source>
</evidence>
<evidence type="ECO:0000313" key="12">
    <source>
        <dbReference type="Proteomes" id="UP000009044"/>
    </source>
</evidence>
<keyword evidence="5" id="KW-0378">Hydrolase</keyword>
<evidence type="ECO:0000256" key="3">
    <source>
        <dbReference type="ARBA" id="ARBA00022679"/>
    </source>
</evidence>
<keyword evidence="4" id="KW-0479">Metal-binding</keyword>
<sequence length="265" mass="27327">MMMTDSAITDAQVVRAPLLAAARHGFFTRQGGVSTGPYASLNCSTRSADTPEALRENRRRVAQYVGVPLEHLLGLTQVHGARTLSVTGPWATGAGPEGDGLVTSQPGLALGVITADCAPILFSNAHGTVVGAAHAGWRGACGGIVESVVAAMGALGCAADGISAVVGPCIAPHSYEVGPDMRDAVLACDASATRFFVPAVRKDHFMFDLPGYCVGRLERCGVGQAAAVGLDTLHDEARFFSHRRRTLAGGGPIGHQISVIACRAI</sequence>
<dbReference type="InterPro" id="IPR038371">
    <property type="entry name" value="Cu_polyphenol_OxRdtase_sf"/>
</dbReference>
<dbReference type="GO" id="GO:0016787">
    <property type="term" value="F:hydrolase activity"/>
    <property type="evidence" value="ECO:0007669"/>
    <property type="project" value="UniProtKB-KW"/>
</dbReference>
<dbReference type="PANTHER" id="PTHR30616:SF2">
    <property type="entry name" value="PURINE NUCLEOSIDE PHOSPHORYLASE LACC1"/>
    <property type="match status" value="1"/>
</dbReference>
<dbReference type="SUPFAM" id="SSF64438">
    <property type="entry name" value="CNF1/YfiH-like putative cysteine hydrolases"/>
    <property type="match status" value="1"/>
</dbReference>
<evidence type="ECO:0000256" key="8">
    <source>
        <dbReference type="ARBA" id="ARBA00048968"/>
    </source>
</evidence>
<evidence type="ECO:0000256" key="2">
    <source>
        <dbReference type="ARBA" id="ARBA00007353"/>
    </source>
</evidence>
<gene>
    <name evidence="11" type="ordered locus">GLX_22090</name>
</gene>